<reference evidence="2 3" key="1">
    <citation type="submission" date="2016-10" db="EMBL/GenBank/DDBJ databases">
        <authorList>
            <person name="de Groot N.N."/>
        </authorList>
    </citation>
    <scope>NUCLEOTIDE SEQUENCE [LARGE SCALE GENOMIC DNA]</scope>
    <source>
        <strain evidence="2 3">ATCC 700224</strain>
    </source>
</reference>
<protein>
    <recommendedName>
        <fullName evidence="4">DUF3576 domain-containing protein</fullName>
    </recommendedName>
</protein>
<proteinExistence type="predicted"/>
<dbReference type="InterPro" id="IPR021959">
    <property type="entry name" value="DUF3576"/>
</dbReference>
<dbReference type="STRING" id="69960.SAMN05421720_10621"/>
<accession>A0A1G7CDZ3</accession>
<dbReference type="EMBL" id="FNAP01000006">
    <property type="protein sequence ID" value="SDE36906.1"/>
    <property type="molecule type" value="Genomic_DNA"/>
</dbReference>
<feature type="signal peptide" evidence="1">
    <location>
        <begin position="1"/>
        <end position="20"/>
    </location>
</feature>
<dbReference type="Proteomes" id="UP000199412">
    <property type="component" value="Unassembled WGS sequence"/>
</dbReference>
<feature type="chain" id="PRO_5011763930" description="DUF3576 domain-containing protein" evidence="1">
    <location>
        <begin position="21"/>
        <end position="200"/>
    </location>
</feature>
<dbReference type="PROSITE" id="PS51257">
    <property type="entry name" value="PROKAR_LIPOPROTEIN"/>
    <property type="match status" value="1"/>
</dbReference>
<gene>
    <name evidence="2" type="ORF">SAMN05421720_10621</name>
</gene>
<organism evidence="2 3">
    <name type="scientific">Rhodospira trueperi</name>
    <dbReference type="NCBI Taxonomy" id="69960"/>
    <lineage>
        <taxon>Bacteria</taxon>
        <taxon>Pseudomonadati</taxon>
        <taxon>Pseudomonadota</taxon>
        <taxon>Alphaproteobacteria</taxon>
        <taxon>Rhodospirillales</taxon>
        <taxon>Rhodospirillaceae</taxon>
        <taxon>Rhodospira</taxon>
    </lineage>
</organism>
<dbReference type="OrthoDB" id="8479681at2"/>
<evidence type="ECO:0008006" key="4">
    <source>
        <dbReference type="Google" id="ProtNLM"/>
    </source>
</evidence>
<keyword evidence="3" id="KW-1185">Reference proteome</keyword>
<dbReference type="AlphaFoldDB" id="A0A1G7CDZ3"/>
<dbReference type="Pfam" id="PF12100">
    <property type="entry name" value="DUF3576"/>
    <property type="match status" value="1"/>
</dbReference>
<evidence type="ECO:0000313" key="3">
    <source>
        <dbReference type="Proteomes" id="UP000199412"/>
    </source>
</evidence>
<evidence type="ECO:0000256" key="1">
    <source>
        <dbReference type="SAM" id="SignalP"/>
    </source>
</evidence>
<sequence length="200" mass="21293">MKVVGMAVAAALLLTACQYADPIYPDRPPGEDRTVRRDLSKPYQRDTVFGPGGIDLFGSGEEERPADGSGGIGVNSFLWRASLDTIAFMPLTSADPFGGVIITDWYTPPETPNERFKVNVYILAKALRADGIEVSVFKQARAAGLNALADPGGSQAADVDGAGAVGGWADIPVEETVATDLENAILTRARQLRMAALRER</sequence>
<dbReference type="RefSeq" id="WP_092785484.1">
    <property type="nucleotide sequence ID" value="NZ_FNAP01000006.1"/>
</dbReference>
<evidence type="ECO:0000313" key="2">
    <source>
        <dbReference type="EMBL" id="SDE36906.1"/>
    </source>
</evidence>
<name>A0A1G7CDZ3_9PROT</name>
<keyword evidence="1" id="KW-0732">Signal</keyword>